<accession>W5KW50</accession>
<keyword evidence="7" id="KW-0297">G-protein coupled receptor</keyword>
<feature type="domain" description="G-protein coupled receptors family 1 profile" evidence="15">
    <location>
        <begin position="389"/>
        <end position="587"/>
    </location>
</feature>
<dbReference type="Pfam" id="PF13306">
    <property type="entry name" value="LRR_5"/>
    <property type="match status" value="1"/>
</dbReference>
<evidence type="ECO:0000256" key="7">
    <source>
        <dbReference type="ARBA" id="ARBA00023040"/>
    </source>
</evidence>
<evidence type="ECO:0000259" key="15">
    <source>
        <dbReference type="PROSITE" id="PS50262"/>
    </source>
</evidence>
<evidence type="ECO:0000313" key="16">
    <source>
        <dbReference type="Ensembl" id="ENSAMXP00000011812.2"/>
    </source>
</evidence>
<dbReference type="GO" id="GO:0007189">
    <property type="term" value="P:adenylate cyclase-activating G protein-coupled receptor signaling pathway"/>
    <property type="evidence" value="ECO:0007669"/>
    <property type="project" value="TreeGrafter"/>
</dbReference>
<keyword evidence="2" id="KW-1003">Cell membrane</keyword>
<dbReference type="SUPFAM" id="SSF52058">
    <property type="entry name" value="L domain-like"/>
    <property type="match status" value="1"/>
</dbReference>
<comment type="subcellular location">
    <subcellularLocation>
        <location evidence="1">Cell membrane</location>
        <topology evidence="1">Multi-pass membrane protein</topology>
    </subcellularLocation>
</comment>
<dbReference type="GeneTree" id="ENSGT00940000167491"/>
<feature type="transmembrane region" description="Helical" evidence="14">
    <location>
        <begin position="439"/>
        <end position="457"/>
    </location>
</feature>
<dbReference type="InterPro" id="IPR032675">
    <property type="entry name" value="LRR_dom_sf"/>
</dbReference>
<dbReference type="GO" id="GO:0016500">
    <property type="term" value="F:protein-hormone receptor activity"/>
    <property type="evidence" value="ECO:0007669"/>
    <property type="project" value="InterPro"/>
</dbReference>
<dbReference type="Bgee" id="ENSAMXG00000011465">
    <property type="expression patterns" value="Expressed in testis and 3 other cell types or tissues"/>
</dbReference>
<feature type="transmembrane region" description="Helical" evidence="14">
    <location>
        <begin position="493"/>
        <end position="515"/>
    </location>
</feature>
<evidence type="ECO:0000256" key="6">
    <source>
        <dbReference type="ARBA" id="ARBA00022989"/>
    </source>
</evidence>
<dbReference type="SUPFAM" id="SSF81321">
    <property type="entry name" value="Family A G protein-coupled receptor-like"/>
    <property type="match status" value="1"/>
</dbReference>
<reference evidence="16" key="4">
    <citation type="submission" date="2025-09" db="UniProtKB">
        <authorList>
            <consortium name="Ensembl"/>
        </authorList>
    </citation>
    <scope>IDENTIFICATION</scope>
</reference>
<dbReference type="Gene3D" id="3.80.10.10">
    <property type="entry name" value="Ribonuclease Inhibitor"/>
    <property type="match status" value="2"/>
</dbReference>
<dbReference type="GO" id="GO:0009755">
    <property type="term" value="P:hormone-mediated signaling pathway"/>
    <property type="evidence" value="ECO:0007669"/>
    <property type="project" value="TreeGrafter"/>
</dbReference>
<dbReference type="PROSITE" id="PS50262">
    <property type="entry name" value="G_PROTEIN_RECEP_F1_2"/>
    <property type="match status" value="1"/>
</dbReference>
<dbReference type="SMART" id="SM00192">
    <property type="entry name" value="LDLa"/>
    <property type="match status" value="1"/>
</dbReference>
<evidence type="ECO:0000256" key="14">
    <source>
        <dbReference type="SAM" id="Phobius"/>
    </source>
</evidence>
<evidence type="ECO:0000256" key="9">
    <source>
        <dbReference type="ARBA" id="ARBA00023157"/>
    </source>
</evidence>
<reference evidence="16" key="3">
    <citation type="submission" date="2025-08" db="UniProtKB">
        <authorList>
            <consortium name="Ensembl"/>
        </authorList>
    </citation>
    <scope>IDENTIFICATION</scope>
</reference>
<dbReference type="GO" id="GO:0008528">
    <property type="term" value="F:G protein-coupled peptide receptor activity"/>
    <property type="evidence" value="ECO:0007669"/>
    <property type="project" value="TreeGrafter"/>
</dbReference>
<feature type="disulfide bond" evidence="13">
    <location>
        <begin position="27"/>
        <end position="42"/>
    </location>
</feature>
<dbReference type="PROSITE" id="PS01209">
    <property type="entry name" value="LDLRA_1"/>
    <property type="match status" value="1"/>
</dbReference>
<dbReference type="FunFam" id="1.20.1070.10:FF:000023">
    <property type="entry name" value="Relaxin family peptide receptor 1"/>
    <property type="match status" value="1"/>
</dbReference>
<dbReference type="InterPro" id="IPR002131">
    <property type="entry name" value="Gphrmn_rcpt_fam"/>
</dbReference>
<dbReference type="HOGENOM" id="CLU_006130_2_1_1"/>
<evidence type="ECO:0000256" key="12">
    <source>
        <dbReference type="ARBA" id="ARBA00023224"/>
    </source>
</evidence>
<keyword evidence="8 14" id="KW-0472">Membrane</keyword>
<dbReference type="FunFam" id="4.10.400.10:FF:000014">
    <property type="entry name" value="Relaxin family peptide receptor 1"/>
    <property type="match status" value="1"/>
</dbReference>
<keyword evidence="10" id="KW-0675">Receptor</keyword>
<dbReference type="PROSITE" id="PS50068">
    <property type="entry name" value="LDLRA_2"/>
    <property type="match status" value="1"/>
</dbReference>
<keyword evidence="12" id="KW-0807">Transducer</keyword>
<dbReference type="InterPro" id="IPR026906">
    <property type="entry name" value="LRR_5"/>
</dbReference>
<keyword evidence="3" id="KW-0433">Leucine-rich repeat</keyword>
<dbReference type="InterPro" id="IPR000276">
    <property type="entry name" value="GPCR_Rhodpsn"/>
</dbReference>
<feature type="transmembrane region" description="Helical" evidence="14">
    <location>
        <begin position="564"/>
        <end position="589"/>
    </location>
</feature>
<dbReference type="InterPro" id="IPR002172">
    <property type="entry name" value="LDrepeatLR_classA_rpt"/>
</dbReference>
<reference evidence="17" key="1">
    <citation type="submission" date="2013-03" db="EMBL/GenBank/DDBJ databases">
        <authorList>
            <person name="Jeffery W."/>
            <person name="Warren W."/>
            <person name="Wilson R.K."/>
        </authorList>
    </citation>
    <scope>NUCLEOTIDE SEQUENCE</scope>
    <source>
        <strain evidence="17">female</strain>
    </source>
</reference>
<dbReference type="Gene3D" id="1.20.1070.10">
    <property type="entry name" value="Rhodopsin 7-helix transmembrane proteins"/>
    <property type="match status" value="1"/>
</dbReference>
<organism evidence="16 17">
    <name type="scientific">Astyanax mexicanus</name>
    <name type="common">Blind cave fish</name>
    <name type="synonym">Astyanax fasciatus mexicanus</name>
    <dbReference type="NCBI Taxonomy" id="7994"/>
    <lineage>
        <taxon>Eukaryota</taxon>
        <taxon>Metazoa</taxon>
        <taxon>Chordata</taxon>
        <taxon>Craniata</taxon>
        <taxon>Vertebrata</taxon>
        <taxon>Euteleostomi</taxon>
        <taxon>Actinopterygii</taxon>
        <taxon>Neopterygii</taxon>
        <taxon>Teleostei</taxon>
        <taxon>Ostariophysi</taxon>
        <taxon>Characiformes</taxon>
        <taxon>Characoidei</taxon>
        <taxon>Acestrorhamphidae</taxon>
        <taxon>Acestrorhamphinae</taxon>
        <taxon>Astyanax</taxon>
    </lineage>
</organism>
<dbReference type="Proteomes" id="UP000018467">
    <property type="component" value="Unassembled WGS sequence"/>
</dbReference>
<dbReference type="SUPFAM" id="SSF57424">
    <property type="entry name" value="LDL receptor-like module"/>
    <property type="match status" value="1"/>
</dbReference>
<reference evidence="17" key="2">
    <citation type="journal article" date="2014" name="Nat. Commun.">
        <title>The cavefish genome reveals candidate genes for eye loss.</title>
        <authorList>
            <person name="McGaugh S.E."/>
            <person name="Gross J.B."/>
            <person name="Aken B."/>
            <person name="Blin M."/>
            <person name="Borowsky R."/>
            <person name="Chalopin D."/>
            <person name="Hinaux H."/>
            <person name="Jeffery W.R."/>
            <person name="Keene A."/>
            <person name="Ma L."/>
            <person name="Minx P."/>
            <person name="Murphy D."/>
            <person name="O'Quin K.E."/>
            <person name="Retaux S."/>
            <person name="Rohner N."/>
            <person name="Searle S.M."/>
            <person name="Stahl B.A."/>
            <person name="Tabin C."/>
            <person name="Volff J.N."/>
            <person name="Yoshizawa M."/>
            <person name="Warren W.C."/>
        </authorList>
    </citation>
    <scope>NUCLEOTIDE SEQUENCE [LARGE SCALE GENOMIC DNA]</scope>
    <source>
        <strain evidence="17">female</strain>
    </source>
</reference>
<name>W5KW50_ASTMX</name>
<evidence type="ECO:0000256" key="2">
    <source>
        <dbReference type="ARBA" id="ARBA00022475"/>
    </source>
</evidence>
<evidence type="ECO:0000256" key="4">
    <source>
        <dbReference type="ARBA" id="ARBA00022692"/>
    </source>
</evidence>
<comment type="caution">
    <text evidence="13">Lacks conserved residue(s) required for the propagation of feature annotation.</text>
</comment>
<dbReference type="InterPro" id="IPR023415">
    <property type="entry name" value="LDLR_class-A_CS"/>
</dbReference>
<dbReference type="Ensembl" id="ENSAMXT00000011812.2">
    <property type="protein sequence ID" value="ENSAMXP00000011812.2"/>
    <property type="gene ID" value="ENSAMXG00000011465.2"/>
</dbReference>
<keyword evidence="6 14" id="KW-1133">Transmembrane helix</keyword>
<keyword evidence="5" id="KW-0677">Repeat</keyword>
<dbReference type="InterPro" id="IPR017452">
    <property type="entry name" value="GPCR_Rhodpsn_7TM"/>
</dbReference>
<evidence type="ECO:0000256" key="8">
    <source>
        <dbReference type="ARBA" id="ARBA00023136"/>
    </source>
</evidence>
<dbReference type="PANTHER" id="PTHR24372:SF70">
    <property type="entry name" value="G-PROTEIN COUPLED RECEPTORS FAMILY 1 PROFILE DOMAIN-CONTAINING PROTEIN"/>
    <property type="match status" value="1"/>
</dbReference>
<dbReference type="InParanoid" id="W5KW50"/>
<dbReference type="Gene3D" id="4.10.400.10">
    <property type="entry name" value="Low-density Lipoprotein Receptor"/>
    <property type="match status" value="1"/>
</dbReference>
<dbReference type="eggNOG" id="KOG2087">
    <property type="taxonomic scope" value="Eukaryota"/>
</dbReference>
<dbReference type="PRINTS" id="PR00373">
    <property type="entry name" value="GLYCHORMONER"/>
</dbReference>
<dbReference type="PANTHER" id="PTHR24372">
    <property type="entry name" value="GLYCOPROTEIN HORMONE RECEPTOR"/>
    <property type="match status" value="1"/>
</dbReference>
<dbReference type="GO" id="GO:0005886">
    <property type="term" value="C:plasma membrane"/>
    <property type="evidence" value="ECO:0007669"/>
    <property type="project" value="UniProtKB-SubCell"/>
</dbReference>
<evidence type="ECO:0000313" key="17">
    <source>
        <dbReference type="Proteomes" id="UP000018467"/>
    </source>
</evidence>
<keyword evidence="11" id="KW-0325">Glycoprotein</keyword>
<dbReference type="PRINTS" id="PR00237">
    <property type="entry name" value="GPCRRHODOPSN"/>
</dbReference>
<sequence length="610" mass="69735">PPDTDVCPLGQFPCGNLSICLPQLKHCNGQQDCPNGADEENCDNSGWPHLFDAFMKTRVQEPEECLDVYPEVCFCAGWKVNCNGKNLQQVPAVSCNVTAELNSNGLVSLPADLFIRYRRLERFLSQNRVSSLKAGIFTDLSSLEWILDENRITSLRQKSFEGLKSLFFSLLNNSVEQLPKTSLCYEMPRLNWELEGNRISSLWSSSFKNCTSLTVALRRNRISTIEDGTFSNMHRLIDDLSVNQIMDLPPSLFQSLQNLKQRSMEEVEIPNISIRMFRTLSNLSHYFKRFEYCGYSPNVRSCKPNTDGISSFENLLANIILRVFVWVVAFIICFGNVFVICLRSCIASENQHHTMAIKSLCCLMGVYLFFIGAFDIKYCGEYNRHAQIWMESLSCQLIGSLAMLSTEVSVMMLTYMTLEKYLCIVFPFQHYRPGRKRTLCSLTSIWALGFILALIPFCDKQTFGNFYGRNGVCFPLHSDQAEKPGAQCYSTGIFLLNLFAFVLIVFSYTSMFYSVQKTAKSARQMAFDHEVAIAKRFFFIVFTDAMCWIPIFLLKILSLLRVQIATIILWVVIFILPINSALNPILYTITTSTFQEKIKMCLRFRCTENN</sequence>
<dbReference type="InterPro" id="IPR036055">
    <property type="entry name" value="LDL_receptor-like_sf"/>
</dbReference>
<evidence type="ECO:0000256" key="3">
    <source>
        <dbReference type="ARBA" id="ARBA00022614"/>
    </source>
</evidence>
<keyword evidence="17" id="KW-1185">Reference proteome</keyword>
<protein>
    <submittedName>
        <fullName evidence="16">Relaxin family peptide receptor 2, like</fullName>
    </submittedName>
</protein>
<dbReference type="AlphaFoldDB" id="W5KW50"/>
<evidence type="ECO:0000256" key="1">
    <source>
        <dbReference type="ARBA" id="ARBA00004651"/>
    </source>
</evidence>
<evidence type="ECO:0000256" key="11">
    <source>
        <dbReference type="ARBA" id="ARBA00023180"/>
    </source>
</evidence>
<keyword evidence="4 14" id="KW-0812">Transmembrane</keyword>
<evidence type="ECO:0000256" key="13">
    <source>
        <dbReference type="PROSITE-ProRule" id="PRU00124"/>
    </source>
</evidence>
<feature type="transmembrane region" description="Helical" evidence="14">
    <location>
        <begin position="355"/>
        <end position="376"/>
    </location>
</feature>
<dbReference type="Pfam" id="PF00001">
    <property type="entry name" value="7tm_1"/>
    <property type="match status" value="1"/>
</dbReference>
<dbReference type="Pfam" id="PF00057">
    <property type="entry name" value="Ldl_recept_a"/>
    <property type="match status" value="1"/>
</dbReference>
<dbReference type="STRING" id="7994.ENSAMXP00000011812"/>
<keyword evidence="9 13" id="KW-1015">Disulfide bond</keyword>
<feature type="transmembrane region" description="Helical" evidence="14">
    <location>
        <begin position="396"/>
        <end position="418"/>
    </location>
</feature>
<dbReference type="CDD" id="cd00112">
    <property type="entry name" value="LDLa"/>
    <property type="match status" value="1"/>
</dbReference>
<feature type="transmembrane region" description="Helical" evidence="14">
    <location>
        <begin position="536"/>
        <end position="558"/>
    </location>
</feature>
<feature type="transmembrane region" description="Helical" evidence="14">
    <location>
        <begin position="319"/>
        <end position="343"/>
    </location>
</feature>
<dbReference type="eggNOG" id="KOG0619">
    <property type="taxonomic scope" value="Eukaryota"/>
</dbReference>
<proteinExistence type="predicted"/>
<evidence type="ECO:0000256" key="5">
    <source>
        <dbReference type="ARBA" id="ARBA00022737"/>
    </source>
</evidence>
<evidence type="ECO:0000256" key="10">
    <source>
        <dbReference type="ARBA" id="ARBA00023170"/>
    </source>
</evidence>